<dbReference type="InterPro" id="IPR022903">
    <property type="entry name" value="GcvT_bac"/>
</dbReference>
<sequence>MPLQTPPLRGIHAERGAKFTEFGGWDMPVEFDSIQTEHRAVREDVGIFDVSHMGQIHVTGPDATTLMQRLTTNDVSRLSVGDAQYAAITDDDGAIIDDTVVYRLPDEDGDATYLFVPNAGTDEATHERWIGYRNELELEATVDNQTDEYAMFALQGPEAAELLAETAEDAPTDLEQFEATYATVEGVECWTARTGYTGEDGFELVVPAGEAERVWSALDCQPCGLGARDTLRIEAGLLLAGQEFDIESNPRTPYEAGIGFAVDLDTEFVGRDALAAAKDDIEEQLVGFQLIDRGVPRHGYDITNTEGRVVGEVTSGTMSPTLEQPIGLGYVPIEYADPGTTLQVVVRGRSKKARVETTPFIDTA</sequence>
<dbReference type="InterPro" id="IPR029043">
    <property type="entry name" value="GcvT/YgfZ_C"/>
</dbReference>
<dbReference type="InterPro" id="IPR006223">
    <property type="entry name" value="GcvT"/>
</dbReference>
<organism evidence="9 10">
    <name type="scientific">Natronococcus occultus SP4</name>
    <dbReference type="NCBI Taxonomy" id="694430"/>
    <lineage>
        <taxon>Archaea</taxon>
        <taxon>Methanobacteriati</taxon>
        <taxon>Methanobacteriota</taxon>
        <taxon>Stenosarchaea group</taxon>
        <taxon>Halobacteria</taxon>
        <taxon>Halobacteriales</taxon>
        <taxon>Natrialbaceae</taxon>
        <taxon>Natronococcus</taxon>
    </lineage>
</organism>
<accession>L0K0T4</accession>
<dbReference type="SUPFAM" id="SSF103025">
    <property type="entry name" value="Folate-binding domain"/>
    <property type="match status" value="1"/>
</dbReference>
<evidence type="ECO:0000259" key="8">
    <source>
        <dbReference type="Pfam" id="PF08669"/>
    </source>
</evidence>
<dbReference type="GO" id="GO:0019464">
    <property type="term" value="P:glycine decarboxylation via glycine cleavage system"/>
    <property type="evidence" value="ECO:0007669"/>
    <property type="project" value="UniProtKB-UniRule"/>
</dbReference>
<comment type="function">
    <text evidence="5">The glycine cleavage system catalyzes the degradation of glycine.</text>
</comment>
<keyword evidence="2 5" id="KW-0032">Aminotransferase</keyword>
<evidence type="ECO:0000259" key="7">
    <source>
        <dbReference type="Pfam" id="PF01571"/>
    </source>
</evidence>
<dbReference type="GO" id="GO:0005960">
    <property type="term" value="C:glycine cleavage complex"/>
    <property type="evidence" value="ECO:0007669"/>
    <property type="project" value="InterPro"/>
</dbReference>
<dbReference type="GO" id="GO:0008168">
    <property type="term" value="F:methyltransferase activity"/>
    <property type="evidence" value="ECO:0007669"/>
    <property type="project" value="UniProtKB-KW"/>
</dbReference>
<dbReference type="SUPFAM" id="SSF101790">
    <property type="entry name" value="Aminomethyltransferase beta-barrel domain"/>
    <property type="match status" value="1"/>
</dbReference>
<comment type="catalytic activity">
    <reaction evidence="4 5">
        <text>N(6)-[(R)-S(8)-aminomethyldihydrolipoyl]-L-lysyl-[protein] + (6S)-5,6,7,8-tetrahydrofolate = N(6)-[(R)-dihydrolipoyl]-L-lysyl-[protein] + (6R)-5,10-methylene-5,6,7,8-tetrahydrofolate + NH4(+)</text>
        <dbReference type="Rhea" id="RHEA:16945"/>
        <dbReference type="Rhea" id="RHEA-COMP:10475"/>
        <dbReference type="Rhea" id="RHEA-COMP:10492"/>
        <dbReference type="ChEBI" id="CHEBI:15636"/>
        <dbReference type="ChEBI" id="CHEBI:28938"/>
        <dbReference type="ChEBI" id="CHEBI:57453"/>
        <dbReference type="ChEBI" id="CHEBI:83100"/>
        <dbReference type="ChEBI" id="CHEBI:83143"/>
        <dbReference type="EC" id="2.1.2.10"/>
    </reaction>
</comment>
<dbReference type="OrthoDB" id="2001at2157"/>
<keyword evidence="9" id="KW-0489">Methyltransferase</keyword>
<dbReference type="Gene3D" id="3.30.1360.120">
    <property type="entry name" value="Probable tRNA modification gtpase trme, domain 1"/>
    <property type="match status" value="1"/>
</dbReference>
<dbReference type="GO" id="GO:0004047">
    <property type="term" value="F:aminomethyltransferase activity"/>
    <property type="evidence" value="ECO:0007669"/>
    <property type="project" value="UniProtKB-UniRule"/>
</dbReference>
<dbReference type="PANTHER" id="PTHR43757:SF2">
    <property type="entry name" value="AMINOMETHYLTRANSFERASE, MITOCHONDRIAL"/>
    <property type="match status" value="1"/>
</dbReference>
<evidence type="ECO:0000256" key="1">
    <source>
        <dbReference type="ARBA" id="ARBA00008609"/>
    </source>
</evidence>
<keyword evidence="3 5" id="KW-0808">Transferase</keyword>
<dbReference type="Pfam" id="PF08669">
    <property type="entry name" value="GCV_T_C"/>
    <property type="match status" value="1"/>
</dbReference>
<dbReference type="PIRSF" id="PIRSF006487">
    <property type="entry name" value="GcvT"/>
    <property type="match status" value="1"/>
</dbReference>
<evidence type="ECO:0000256" key="6">
    <source>
        <dbReference type="PIRSR" id="PIRSR006487-1"/>
    </source>
</evidence>
<dbReference type="EC" id="2.1.2.10" evidence="5"/>
<name>L0K0T4_9EURY</name>
<proteinExistence type="inferred from homology"/>
<dbReference type="GO" id="GO:0032259">
    <property type="term" value="P:methylation"/>
    <property type="evidence" value="ECO:0007669"/>
    <property type="project" value="UniProtKB-KW"/>
</dbReference>
<dbReference type="RefSeq" id="WP_015322055.1">
    <property type="nucleotide sequence ID" value="NC_019974.1"/>
</dbReference>
<evidence type="ECO:0000256" key="2">
    <source>
        <dbReference type="ARBA" id="ARBA00022576"/>
    </source>
</evidence>
<dbReference type="InterPro" id="IPR027266">
    <property type="entry name" value="TrmE/GcvT-like"/>
</dbReference>
<feature type="binding site" evidence="6">
    <location>
        <position position="203"/>
    </location>
    <ligand>
        <name>substrate</name>
    </ligand>
</feature>
<dbReference type="Pfam" id="PF01571">
    <property type="entry name" value="GCV_T"/>
    <property type="match status" value="1"/>
</dbReference>
<evidence type="ECO:0000256" key="4">
    <source>
        <dbReference type="ARBA" id="ARBA00047665"/>
    </source>
</evidence>
<evidence type="ECO:0000256" key="3">
    <source>
        <dbReference type="ARBA" id="ARBA00022679"/>
    </source>
</evidence>
<evidence type="ECO:0000313" key="9">
    <source>
        <dbReference type="EMBL" id="AGB38616.1"/>
    </source>
</evidence>
<reference evidence="9 10" key="1">
    <citation type="submission" date="2012-11" db="EMBL/GenBank/DDBJ databases">
        <title>FINISHED of Natronococcus occultus SP4, DSM 3396.</title>
        <authorList>
            <consortium name="DOE Joint Genome Institute"/>
            <person name="Eisen J."/>
            <person name="Huntemann M."/>
            <person name="Wei C.-L."/>
            <person name="Han J."/>
            <person name="Detter J.C."/>
            <person name="Han C."/>
            <person name="Tapia R."/>
            <person name="Chen A."/>
            <person name="Kyrpides N."/>
            <person name="Mavromatis K."/>
            <person name="Markowitz V."/>
            <person name="Szeto E."/>
            <person name="Ivanova N."/>
            <person name="Mikhailova N."/>
            <person name="Ovchinnikova G."/>
            <person name="Pagani I."/>
            <person name="Pati A."/>
            <person name="Goodwin L."/>
            <person name="Nordberg H.P."/>
            <person name="Cantor M.N."/>
            <person name="Hua S.X."/>
            <person name="Woyke T."/>
            <person name="Eisen J."/>
            <person name="Klenk H.-P."/>
            <person name="Klenk H.-P."/>
        </authorList>
    </citation>
    <scope>NUCLEOTIDE SEQUENCE [LARGE SCALE GENOMIC DNA]</scope>
    <source>
        <strain evidence="9 10">SP4</strain>
    </source>
</reference>
<dbReference type="HAMAP" id="MF_00259">
    <property type="entry name" value="GcvT"/>
    <property type="match status" value="1"/>
</dbReference>
<dbReference type="STRING" id="694430.Natoc_2858"/>
<dbReference type="GO" id="GO:0008483">
    <property type="term" value="F:transaminase activity"/>
    <property type="evidence" value="ECO:0007669"/>
    <property type="project" value="UniProtKB-KW"/>
</dbReference>
<dbReference type="InterPro" id="IPR013977">
    <property type="entry name" value="GcvT_C"/>
</dbReference>
<dbReference type="Proteomes" id="UP000010878">
    <property type="component" value="Chromosome"/>
</dbReference>
<gene>
    <name evidence="5" type="primary">gcvT</name>
    <name evidence="9" type="ORF">Natoc_2858</name>
</gene>
<evidence type="ECO:0000313" key="10">
    <source>
        <dbReference type="Proteomes" id="UP000010878"/>
    </source>
</evidence>
<dbReference type="KEGG" id="nou:Natoc_2858"/>
<comment type="subunit">
    <text evidence="5">The glycine cleavage system is composed of four proteins: P, T, L and H.</text>
</comment>
<dbReference type="AlphaFoldDB" id="L0K0T4"/>
<dbReference type="EMBL" id="CP003929">
    <property type="protein sequence ID" value="AGB38616.1"/>
    <property type="molecule type" value="Genomic_DNA"/>
</dbReference>
<feature type="domain" description="GCVT N-terminal" evidence="7">
    <location>
        <begin position="11"/>
        <end position="265"/>
    </location>
</feature>
<keyword evidence="10" id="KW-1185">Reference proteome</keyword>
<comment type="similarity">
    <text evidence="1 5">Belongs to the GcvT family.</text>
</comment>
<dbReference type="PANTHER" id="PTHR43757">
    <property type="entry name" value="AMINOMETHYLTRANSFERASE"/>
    <property type="match status" value="1"/>
</dbReference>
<dbReference type="InterPro" id="IPR028896">
    <property type="entry name" value="GcvT/YgfZ/DmdA"/>
</dbReference>
<dbReference type="InterPro" id="IPR006222">
    <property type="entry name" value="GCVT_N"/>
</dbReference>
<dbReference type="NCBIfam" id="NF001567">
    <property type="entry name" value="PRK00389.1"/>
    <property type="match status" value="1"/>
</dbReference>
<dbReference type="NCBIfam" id="TIGR00528">
    <property type="entry name" value="gcvT"/>
    <property type="match status" value="1"/>
</dbReference>
<evidence type="ECO:0000256" key="5">
    <source>
        <dbReference type="HAMAP-Rule" id="MF_00259"/>
    </source>
</evidence>
<dbReference type="HOGENOM" id="CLU_007884_10_2_2"/>
<dbReference type="GeneID" id="14403245"/>
<feature type="domain" description="Aminomethyltransferase C-terminal" evidence="8">
    <location>
        <begin position="284"/>
        <end position="362"/>
    </location>
</feature>
<protein>
    <recommendedName>
        <fullName evidence="5">Probable aminomethyltransferase</fullName>
        <ecNumber evidence="5">2.1.2.10</ecNumber>
    </recommendedName>
    <alternativeName>
        <fullName evidence="5">Glycine cleavage system T protein</fullName>
    </alternativeName>
</protein>
<dbReference type="eggNOG" id="arCOG00756">
    <property type="taxonomic scope" value="Archaea"/>
</dbReference>